<dbReference type="STRING" id="1236689.MMALV_07770"/>
<protein>
    <submittedName>
        <fullName evidence="2">Ferredoxin oxidoreductase</fullName>
    </submittedName>
</protein>
<dbReference type="NCBIfam" id="TIGR03287">
    <property type="entry name" value="methan_mark_16"/>
    <property type="match status" value="1"/>
</dbReference>
<gene>
    <name evidence="2" type="ORF">MMALV_07770</name>
</gene>
<organism evidence="2 3">
    <name type="scientific">Methanomethylophilus alvi (strain Mx1201)</name>
    <dbReference type="NCBI Taxonomy" id="1236689"/>
    <lineage>
        <taxon>Archaea</taxon>
        <taxon>Methanobacteriati</taxon>
        <taxon>Thermoplasmatota</taxon>
        <taxon>Thermoplasmata</taxon>
        <taxon>Methanomassiliicoccales</taxon>
        <taxon>Methanomethylophilaceae</taxon>
        <taxon>Methanomethylophilus</taxon>
    </lineage>
</organism>
<keyword evidence="3" id="KW-1185">Reference proteome</keyword>
<dbReference type="SUPFAM" id="SSF54862">
    <property type="entry name" value="4Fe-4S ferredoxins"/>
    <property type="match status" value="1"/>
</dbReference>
<dbReference type="PROSITE" id="PS51379">
    <property type="entry name" value="4FE4S_FER_2"/>
    <property type="match status" value="1"/>
</dbReference>
<dbReference type="eggNOG" id="arCOG00621">
    <property type="taxonomic scope" value="Archaea"/>
</dbReference>
<dbReference type="InterPro" id="IPR017677">
    <property type="entry name" value="Methan_mark_16"/>
</dbReference>
<evidence type="ECO:0000313" key="3">
    <source>
        <dbReference type="Proteomes" id="UP000012672"/>
    </source>
</evidence>
<feature type="domain" description="4Fe-4S ferredoxin-type" evidence="1">
    <location>
        <begin position="313"/>
        <end position="344"/>
    </location>
</feature>
<dbReference type="KEGG" id="max:MMALV_07770"/>
<dbReference type="OrthoDB" id="53379at2157"/>
<dbReference type="EMBL" id="CP004049">
    <property type="protein sequence ID" value="AGI85515.1"/>
    <property type="molecule type" value="Genomic_DNA"/>
</dbReference>
<evidence type="ECO:0000259" key="1">
    <source>
        <dbReference type="PROSITE" id="PS51379"/>
    </source>
</evidence>
<dbReference type="InterPro" id="IPR017896">
    <property type="entry name" value="4Fe4S_Fe-S-bd"/>
</dbReference>
<dbReference type="RefSeq" id="WP_015504662.1">
    <property type="nucleotide sequence ID" value="NC_020913.1"/>
</dbReference>
<dbReference type="InParanoid" id="M9SDM3"/>
<evidence type="ECO:0000313" key="2">
    <source>
        <dbReference type="EMBL" id="AGI85515.1"/>
    </source>
</evidence>
<dbReference type="GeneID" id="41321565"/>
<reference evidence="2 3" key="1">
    <citation type="journal article" date="2012" name="J. Bacteriol.">
        <title>Genome sequence of 'Candidatus Methanomethylophilus alvus' Mx1201, a methanogenic archaeon from the human gut belonging to a seventh order of methanogens.</title>
        <authorList>
            <person name="Borrel G."/>
            <person name="Harris H.M."/>
            <person name="Tottey W."/>
            <person name="Mihajlovski A."/>
            <person name="Parisot N."/>
            <person name="Peyretaillade E."/>
            <person name="Peyret P."/>
            <person name="Gribaldo S."/>
            <person name="O'Toole P.W."/>
            <person name="Brugere J.F."/>
        </authorList>
    </citation>
    <scope>NUCLEOTIDE SEQUENCE [LARGE SCALE GENOMIC DNA]</scope>
    <source>
        <strain evidence="2 3">Mx1201</strain>
    </source>
</reference>
<dbReference type="InterPro" id="IPR002708">
    <property type="entry name" value="HcyBio"/>
</dbReference>
<dbReference type="Pfam" id="PF01837">
    <property type="entry name" value="HcyBio"/>
    <property type="match status" value="1"/>
</dbReference>
<dbReference type="HOGENOM" id="CLU_061500_0_0_2"/>
<accession>M9SDM3</accession>
<sequence>MIGDSLESVQKKIDSRRAKVYTASEFKDMVRRRDPSSREADVVTCGTFGVMSGTMAILCVPVAEAGTFKRADTITLNGVPATVGPCPNESLGLVDCVVYGTSRRDGSYGGGHLFRDMVAGKSIEVEVSAEGRTYRAERTLSEIPFARMVLTRGCFKNYTCFANFSDEDYATIFSGPRPLRRSFGEASVSGCGEINPVQNDPELLYLRPGASALLNGAPAMILGCGTRSSPEKPNLSIEADMHQMRPELMGGFRTSEGPECLTSVASAIPITSEKGLEGVSVLDEDVYLPVADVRDRKPLFREDYASVWKGTDHRVSIDPAKCLGCRECQADLSCPRDAKPSALRRNDLCMDCGLCTYTCVGGVFGADMGSVSFDGRTVPIGVRQSSRSAAEDLCVELKGMVENGNWKLRDVNGKI</sequence>
<name>M9SDM3_METAX</name>
<dbReference type="AlphaFoldDB" id="M9SDM3"/>
<dbReference type="Proteomes" id="UP000012672">
    <property type="component" value="Chromosome"/>
</dbReference>
<proteinExistence type="predicted"/>